<evidence type="ECO:0000256" key="7">
    <source>
        <dbReference type="ARBA" id="ARBA00022737"/>
    </source>
</evidence>
<sequence length="240" mass="27207">MGSSNTLRRYDLNTLRAATDNFSEHNRLGQGGFGPVYKGTLQNEQKNAVKRLSTIAQQGQAEMKNEIFLVAKLQHRNLVCLLGYCIEQDESLLVYKFLSNKSLGKVPYGELSQQELSWSQRYKIIEGISRGLTYLHEDSRFKIIHRDLKPGNILLDGDMNPKISDFGLAKLFNIDSSMKNIAIMLELSVGYMSPEYAMHGIVSAKADVFSFGVLVLELITRRRPAEYLIEFVSCNYLKNI</sequence>
<keyword evidence="5" id="KW-0812">Transmembrane</keyword>
<accession>A0A835FA92</accession>
<dbReference type="GO" id="GO:0005524">
    <property type="term" value="F:ATP binding"/>
    <property type="evidence" value="ECO:0007669"/>
    <property type="project" value="UniProtKB-KW"/>
</dbReference>
<dbReference type="PIRSF" id="PIRSF000654">
    <property type="entry name" value="Integrin-linked_kinase"/>
    <property type="match status" value="1"/>
</dbReference>
<evidence type="ECO:0000313" key="18">
    <source>
        <dbReference type="EMBL" id="KAF8732996.1"/>
    </source>
</evidence>
<dbReference type="Gene3D" id="3.30.200.20">
    <property type="entry name" value="Phosphorylase Kinase, domain 1"/>
    <property type="match status" value="1"/>
</dbReference>
<keyword evidence="8" id="KW-0547">Nucleotide-binding</keyword>
<evidence type="ECO:0000256" key="11">
    <source>
        <dbReference type="ARBA" id="ARBA00022989"/>
    </source>
</evidence>
<name>A0A835FA92_9POAL</name>
<dbReference type="SUPFAM" id="SSF56112">
    <property type="entry name" value="Protein kinase-like (PK-like)"/>
    <property type="match status" value="1"/>
</dbReference>
<evidence type="ECO:0000256" key="10">
    <source>
        <dbReference type="ARBA" id="ARBA00022840"/>
    </source>
</evidence>
<keyword evidence="11" id="KW-1133">Transmembrane helix</keyword>
<keyword evidence="3" id="KW-0723">Serine/threonine-protein kinase</keyword>
<dbReference type="InterPro" id="IPR000719">
    <property type="entry name" value="Prot_kinase_dom"/>
</dbReference>
<keyword evidence="10" id="KW-0067">ATP-binding</keyword>
<dbReference type="PANTHER" id="PTHR27002">
    <property type="entry name" value="RECEPTOR-LIKE SERINE/THREONINE-PROTEIN KINASE SD1-8"/>
    <property type="match status" value="1"/>
</dbReference>
<evidence type="ECO:0000256" key="5">
    <source>
        <dbReference type="ARBA" id="ARBA00022692"/>
    </source>
</evidence>
<comment type="caution">
    <text evidence="18">The sequence shown here is derived from an EMBL/GenBank/DDBJ whole genome shotgun (WGS) entry which is preliminary data.</text>
</comment>
<organism evidence="18 19">
    <name type="scientific">Digitaria exilis</name>
    <dbReference type="NCBI Taxonomy" id="1010633"/>
    <lineage>
        <taxon>Eukaryota</taxon>
        <taxon>Viridiplantae</taxon>
        <taxon>Streptophyta</taxon>
        <taxon>Embryophyta</taxon>
        <taxon>Tracheophyta</taxon>
        <taxon>Spermatophyta</taxon>
        <taxon>Magnoliopsida</taxon>
        <taxon>Liliopsida</taxon>
        <taxon>Poales</taxon>
        <taxon>Poaceae</taxon>
        <taxon>PACMAD clade</taxon>
        <taxon>Panicoideae</taxon>
        <taxon>Panicodae</taxon>
        <taxon>Paniceae</taxon>
        <taxon>Anthephorinae</taxon>
        <taxon>Digitaria</taxon>
    </lineage>
</organism>
<dbReference type="PANTHER" id="PTHR27002:SF1050">
    <property type="entry name" value="CYSTEINE-RICH RECEPTOR-LIKE PROTEIN KINASE 5"/>
    <property type="match status" value="1"/>
</dbReference>
<keyword evidence="4" id="KW-0808">Transferase</keyword>
<proteinExistence type="predicted"/>
<feature type="domain" description="Protein kinase" evidence="17">
    <location>
        <begin position="22"/>
        <end position="240"/>
    </location>
</feature>
<dbReference type="Proteomes" id="UP000636709">
    <property type="component" value="Unassembled WGS sequence"/>
</dbReference>
<dbReference type="EC" id="2.7.11.1" evidence="2"/>
<evidence type="ECO:0000256" key="1">
    <source>
        <dbReference type="ARBA" id="ARBA00004167"/>
    </source>
</evidence>
<evidence type="ECO:0000256" key="9">
    <source>
        <dbReference type="ARBA" id="ARBA00022777"/>
    </source>
</evidence>
<evidence type="ECO:0000256" key="13">
    <source>
        <dbReference type="ARBA" id="ARBA00023170"/>
    </source>
</evidence>
<dbReference type="InterPro" id="IPR011009">
    <property type="entry name" value="Kinase-like_dom_sf"/>
</dbReference>
<protein>
    <recommendedName>
        <fullName evidence="2">non-specific serine/threonine protein kinase</fullName>
        <ecNumber evidence="2">2.7.11.1</ecNumber>
    </recommendedName>
</protein>
<dbReference type="AlphaFoldDB" id="A0A835FA92"/>
<comment type="catalytic activity">
    <reaction evidence="15">
        <text>L-threonyl-[protein] + ATP = O-phospho-L-threonyl-[protein] + ADP + H(+)</text>
        <dbReference type="Rhea" id="RHEA:46608"/>
        <dbReference type="Rhea" id="RHEA-COMP:11060"/>
        <dbReference type="Rhea" id="RHEA-COMP:11605"/>
        <dbReference type="ChEBI" id="CHEBI:15378"/>
        <dbReference type="ChEBI" id="CHEBI:30013"/>
        <dbReference type="ChEBI" id="CHEBI:30616"/>
        <dbReference type="ChEBI" id="CHEBI:61977"/>
        <dbReference type="ChEBI" id="CHEBI:456216"/>
        <dbReference type="EC" id="2.7.11.1"/>
    </reaction>
</comment>
<dbReference type="InterPro" id="IPR008271">
    <property type="entry name" value="Ser/Thr_kinase_AS"/>
</dbReference>
<gene>
    <name evidence="18" type="ORF">HU200_015353</name>
</gene>
<evidence type="ECO:0000256" key="3">
    <source>
        <dbReference type="ARBA" id="ARBA00022527"/>
    </source>
</evidence>
<comment type="subcellular location">
    <subcellularLocation>
        <location evidence="1">Membrane</location>
        <topology evidence="1">Single-pass membrane protein</topology>
    </subcellularLocation>
</comment>
<dbReference type="EMBL" id="JACEFO010001603">
    <property type="protein sequence ID" value="KAF8732996.1"/>
    <property type="molecule type" value="Genomic_DNA"/>
</dbReference>
<evidence type="ECO:0000256" key="15">
    <source>
        <dbReference type="ARBA" id="ARBA00047899"/>
    </source>
</evidence>
<keyword evidence="9" id="KW-0418">Kinase</keyword>
<evidence type="ECO:0000256" key="2">
    <source>
        <dbReference type="ARBA" id="ARBA00012513"/>
    </source>
</evidence>
<dbReference type="OrthoDB" id="779887at2759"/>
<dbReference type="SMART" id="SM00220">
    <property type="entry name" value="S_TKc"/>
    <property type="match status" value="1"/>
</dbReference>
<keyword evidence="6" id="KW-0732">Signal</keyword>
<dbReference type="Gene3D" id="1.10.510.10">
    <property type="entry name" value="Transferase(Phosphotransferase) domain 1"/>
    <property type="match status" value="1"/>
</dbReference>
<keyword evidence="14" id="KW-0325">Glycoprotein</keyword>
<dbReference type="GO" id="GO:0004674">
    <property type="term" value="F:protein serine/threonine kinase activity"/>
    <property type="evidence" value="ECO:0007669"/>
    <property type="project" value="UniProtKB-KW"/>
</dbReference>
<dbReference type="GO" id="GO:0005886">
    <property type="term" value="C:plasma membrane"/>
    <property type="evidence" value="ECO:0007669"/>
    <property type="project" value="TreeGrafter"/>
</dbReference>
<keyword evidence="13" id="KW-0675">Receptor</keyword>
<evidence type="ECO:0000256" key="12">
    <source>
        <dbReference type="ARBA" id="ARBA00023136"/>
    </source>
</evidence>
<evidence type="ECO:0000256" key="14">
    <source>
        <dbReference type="ARBA" id="ARBA00023180"/>
    </source>
</evidence>
<keyword evidence="19" id="KW-1185">Reference proteome</keyword>
<keyword evidence="7" id="KW-0677">Repeat</keyword>
<keyword evidence="12" id="KW-0472">Membrane</keyword>
<evidence type="ECO:0000256" key="8">
    <source>
        <dbReference type="ARBA" id="ARBA00022741"/>
    </source>
</evidence>
<evidence type="ECO:0000256" key="6">
    <source>
        <dbReference type="ARBA" id="ARBA00022729"/>
    </source>
</evidence>
<evidence type="ECO:0000313" key="19">
    <source>
        <dbReference type="Proteomes" id="UP000636709"/>
    </source>
</evidence>
<evidence type="ECO:0000256" key="16">
    <source>
        <dbReference type="ARBA" id="ARBA00048679"/>
    </source>
</evidence>
<dbReference type="FunFam" id="1.10.510.10:FF:001023">
    <property type="entry name" value="Os07g0541700 protein"/>
    <property type="match status" value="1"/>
</dbReference>
<dbReference type="FunFam" id="3.30.200.20:FF:000727">
    <property type="entry name" value="Cysteine-rich RLK (RECEPTOR-like protein kinase) 23"/>
    <property type="match status" value="1"/>
</dbReference>
<comment type="catalytic activity">
    <reaction evidence="16">
        <text>L-seryl-[protein] + ATP = O-phospho-L-seryl-[protein] + ADP + H(+)</text>
        <dbReference type="Rhea" id="RHEA:17989"/>
        <dbReference type="Rhea" id="RHEA-COMP:9863"/>
        <dbReference type="Rhea" id="RHEA-COMP:11604"/>
        <dbReference type="ChEBI" id="CHEBI:15378"/>
        <dbReference type="ChEBI" id="CHEBI:29999"/>
        <dbReference type="ChEBI" id="CHEBI:30616"/>
        <dbReference type="ChEBI" id="CHEBI:83421"/>
        <dbReference type="ChEBI" id="CHEBI:456216"/>
        <dbReference type="EC" id="2.7.11.1"/>
    </reaction>
</comment>
<evidence type="ECO:0000256" key="4">
    <source>
        <dbReference type="ARBA" id="ARBA00022679"/>
    </source>
</evidence>
<dbReference type="PROSITE" id="PS50011">
    <property type="entry name" value="PROTEIN_KINASE_DOM"/>
    <property type="match status" value="1"/>
</dbReference>
<dbReference type="PROSITE" id="PS00108">
    <property type="entry name" value="PROTEIN_KINASE_ST"/>
    <property type="match status" value="1"/>
</dbReference>
<evidence type="ECO:0000259" key="17">
    <source>
        <dbReference type="PROSITE" id="PS50011"/>
    </source>
</evidence>
<dbReference type="Pfam" id="PF00069">
    <property type="entry name" value="Pkinase"/>
    <property type="match status" value="1"/>
</dbReference>
<reference evidence="18" key="1">
    <citation type="submission" date="2020-07" db="EMBL/GenBank/DDBJ databases">
        <title>Genome sequence and genetic diversity analysis of an under-domesticated orphan crop, white fonio (Digitaria exilis).</title>
        <authorList>
            <person name="Bennetzen J.L."/>
            <person name="Chen S."/>
            <person name="Ma X."/>
            <person name="Wang X."/>
            <person name="Yssel A.E.J."/>
            <person name="Chaluvadi S.R."/>
            <person name="Johnson M."/>
            <person name="Gangashetty P."/>
            <person name="Hamidou F."/>
            <person name="Sanogo M.D."/>
            <person name="Zwaenepoel A."/>
            <person name="Wallace J."/>
            <person name="Van De Peer Y."/>
            <person name="Van Deynze A."/>
        </authorList>
    </citation>
    <scope>NUCLEOTIDE SEQUENCE</scope>
    <source>
        <tissue evidence="18">Leaves</tissue>
    </source>
</reference>